<dbReference type="PRINTS" id="PR00385">
    <property type="entry name" value="P450"/>
</dbReference>
<organism evidence="11 12">
    <name type="scientific">Ophiocordyceps camponoti-floridani</name>
    <dbReference type="NCBI Taxonomy" id="2030778"/>
    <lineage>
        <taxon>Eukaryota</taxon>
        <taxon>Fungi</taxon>
        <taxon>Dikarya</taxon>
        <taxon>Ascomycota</taxon>
        <taxon>Pezizomycotina</taxon>
        <taxon>Sordariomycetes</taxon>
        <taxon>Hypocreomycetidae</taxon>
        <taxon>Hypocreales</taxon>
        <taxon>Ophiocordycipitaceae</taxon>
        <taxon>Ophiocordyceps</taxon>
    </lineage>
</organism>
<evidence type="ECO:0000313" key="11">
    <source>
        <dbReference type="EMBL" id="KAF4580837.1"/>
    </source>
</evidence>
<evidence type="ECO:0000256" key="9">
    <source>
        <dbReference type="RuleBase" id="RU000461"/>
    </source>
</evidence>
<dbReference type="EMBL" id="JAACLJ010000009">
    <property type="protein sequence ID" value="KAF4580837.1"/>
    <property type="molecule type" value="Genomic_DNA"/>
</dbReference>
<evidence type="ECO:0000256" key="1">
    <source>
        <dbReference type="ARBA" id="ARBA00001971"/>
    </source>
</evidence>
<reference evidence="11 12" key="1">
    <citation type="journal article" date="2020" name="G3 (Bethesda)">
        <title>Genetic Underpinnings of Host Manipulation by Ophiocordyceps as Revealed by Comparative Transcriptomics.</title>
        <authorList>
            <person name="Will I."/>
            <person name="Das B."/>
            <person name="Trinh T."/>
            <person name="Brachmann A."/>
            <person name="Ohm R.A."/>
            <person name="de Bekker C."/>
        </authorList>
    </citation>
    <scope>NUCLEOTIDE SEQUENCE [LARGE SCALE GENOMIC DNA]</scope>
    <source>
        <strain evidence="11 12">EC05</strain>
    </source>
</reference>
<dbReference type="InterPro" id="IPR017972">
    <property type="entry name" value="Cyt_P450_CS"/>
</dbReference>
<name>A0A8H4Q0I5_9HYPO</name>
<keyword evidence="5 9" id="KW-0560">Oxidoreductase</keyword>
<evidence type="ECO:0000256" key="7">
    <source>
        <dbReference type="ARBA" id="ARBA00023033"/>
    </source>
</evidence>
<dbReference type="InterPro" id="IPR001128">
    <property type="entry name" value="Cyt_P450"/>
</dbReference>
<evidence type="ECO:0000256" key="5">
    <source>
        <dbReference type="ARBA" id="ARBA00023002"/>
    </source>
</evidence>
<evidence type="ECO:0000256" key="2">
    <source>
        <dbReference type="ARBA" id="ARBA00010617"/>
    </source>
</evidence>
<dbReference type="InterPro" id="IPR050364">
    <property type="entry name" value="Cytochrome_P450_fung"/>
</dbReference>
<dbReference type="SUPFAM" id="SSF48264">
    <property type="entry name" value="Cytochrome P450"/>
    <property type="match status" value="1"/>
</dbReference>
<dbReference type="PANTHER" id="PTHR46300:SF7">
    <property type="entry name" value="P450, PUTATIVE (EUROFUNG)-RELATED"/>
    <property type="match status" value="1"/>
</dbReference>
<comment type="similarity">
    <text evidence="2 9">Belongs to the cytochrome P450 family.</text>
</comment>
<feature type="binding site" description="axial binding residue" evidence="8">
    <location>
        <position position="256"/>
    </location>
    <ligand>
        <name>heme</name>
        <dbReference type="ChEBI" id="CHEBI:30413"/>
    </ligand>
    <ligandPart>
        <name>Fe</name>
        <dbReference type="ChEBI" id="CHEBI:18248"/>
    </ligandPart>
</feature>
<keyword evidence="7 9" id="KW-0503">Monooxygenase</keyword>
<evidence type="ECO:0000256" key="4">
    <source>
        <dbReference type="ARBA" id="ARBA00022723"/>
    </source>
</evidence>
<dbReference type="GO" id="GO:0004497">
    <property type="term" value="F:monooxygenase activity"/>
    <property type="evidence" value="ECO:0007669"/>
    <property type="project" value="UniProtKB-KW"/>
</dbReference>
<comment type="cofactor">
    <cofactor evidence="1 8">
        <name>heme</name>
        <dbReference type="ChEBI" id="CHEBI:30413"/>
    </cofactor>
</comment>
<dbReference type="Proteomes" id="UP000562929">
    <property type="component" value="Unassembled WGS sequence"/>
</dbReference>
<dbReference type="Pfam" id="PF00067">
    <property type="entry name" value="p450"/>
    <property type="match status" value="1"/>
</dbReference>
<dbReference type="PRINTS" id="PR00463">
    <property type="entry name" value="EP450I"/>
</dbReference>
<evidence type="ECO:0000256" key="10">
    <source>
        <dbReference type="SAM" id="MobiDB-lite"/>
    </source>
</evidence>
<keyword evidence="6 8" id="KW-0408">Iron</keyword>
<keyword evidence="4 8" id="KW-0479">Metal-binding</keyword>
<dbReference type="Gene3D" id="1.10.630.10">
    <property type="entry name" value="Cytochrome P450"/>
    <property type="match status" value="1"/>
</dbReference>
<feature type="region of interest" description="Disordered" evidence="10">
    <location>
        <begin position="333"/>
        <end position="352"/>
    </location>
</feature>
<dbReference type="InterPro" id="IPR036396">
    <property type="entry name" value="Cyt_P450_sf"/>
</dbReference>
<dbReference type="AlphaFoldDB" id="A0A8H4Q0I5"/>
<dbReference type="GO" id="GO:0020037">
    <property type="term" value="F:heme binding"/>
    <property type="evidence" value="ECO:0007669"/>
    <property type="project" value="InterPro"/>
</dbReference>
<dbReference type="PANTHER" id="PTHR46300">
    <property type="entry name" value="P450, PUTATIVE (EUROFUNG)-RELATED-RELATED"/>
    <property type="match status" value="1"/>
</dbReference>
<evidence type="ECO:0000313" key="12">
    <source>
        <dbReference type="Proteomes" id="UP000562929"/>
    </source>
</evidence>
<gene>
    <name evidence="11" type="ORF">GQ602_006974</name>
</gene>
<sequence length="352" mass="39487">MMYGYNIKRGGDPLVSLHERMMRFFGQANVPLNWAVDVIPLLKYLPEGFPGSSFKKTARVYKKVRDASVGIPYSFCRRTTAESQRHSFVSATVEMLGGESEISPENEAEMELSAWASSVAGSDTLVTTIQSVVLALVMFPEVQRKAHDEIDRVVGSKRLPGLEDRKNMPYIEAVAKEAFRWETVAPMGLPRLATEDLTYEGYLIPKGTILLPAIRWFLHDPDTYKDPESFKPARYLDPLNEPDPSFAAFGYGRRKCPGMAYANRLVFLTISRMLAVFDFSKAVDDNGIEIEVEAKAIPGLALHLETFPCHVRPRSVERAELVKNLCAGHDREESDDKAVQQAVREAMGGQWH</sequence>
<keyword evidence="3 8" id="KW-0349">Heme</keyword>
<proteinExistence type="inferred from homology"/>
<dbReference type="GO" id="GO:0016705">
    <property type="term" value="F:oxidoreductase activity, acting on paired donors, with incorporation or reduction of molecular oxygen"/>
    <property type="evidence" value="ECO:0007669"/>
    <property type="project" value="InterPro"/>
</dbReference>
<evidence type="ECO:0000256" key="6">
    <source>
        <dbReference type="ARBA" id="ARBA00023004"/>
    </source>
</evidence>
<evidence type="ECO:0000256" key="8">
    <source>
        <dbReference type="PIRSR" id="PIRSR602401-1"/>
    </source>
</evidence>
<comment type="caution">
    <text evidence="11">The sequence shown here is derived from an EMBL/GenBank/DDBJ whole genome shotgun (WGS) entry which is preliminary data.</text>
</comment>
<keyword evidence="12" id="KW-1185">Reference proteome</keyword>
<dbReference type="OrthoDB" id="2789670at2759"/>
<evidence type="ECO:0000256" key="3">
    <source>
        <dbReference type="ARBA" id="ARBA00022617"/>
    </source>
</evidence>
<dbReference type="GO" id="GO:0005506">
    <property type="term" value="F:iron ion binding"/>
    <property type="evidence" value="ECO:0007669"/>
    <property type="project" value="InterPro"/>
</dbReference>
<dbReference type="PROSITE" id="PS00086">
    <property type="entry name" value="CYTOCHROME_P450"/>
    <property type="match status" value="1"/>
</dbReference>
<dbReference type="InterPro" id="IPR002401">
    <property type="entry name" value="Cyt_P450_E_grp-I"/>
</dbReference>
<evidence type="ECO:0008006" key="13">
    <source>
        <dbReference type="Google" id="ProtNLM"/>
    </source>
</evidence>
<accession>A0A8H4Q0I5</accession>
<protein>
    <recommendedName>
        <fullName evidence="13">Cytochrome P450</fullName>
    </recommendedName>
</protein>